<keyword evidence="3" id="KW-0732">Signal</keyword>
<reference evidence="5 6" key="2">
    <citation type="submission" date="2010-03" db="EMBL/GenBank/DDBJ databases">
        <authorList>
            <person name="Pajon A."/>
        </authorList>
    </citation>
    <scope>NUCLEOTIDE SEQUENCE [LARGE SCALE GENOMIC DNA]</scope>
    <source>
        <strain evidence="5 6">L2-14</strain>
    </source>
</reference>
<dbReference type="Pfam" id="PF19127">
    <property type="entry name" value="Choline_bind_3"/>
    <property type="match status" value="2"/>
</dbReference>
<evidence type="ECO:0000313" key="6">
    <source>
        <dbReference type="Proteomes" id="UP000008956"/>
    </source>
</evidence>
<dbReference type="PANTHER" id="PTHR31157:SF1">
    <property type="entry name" value="SCP DOMAIN-CONTAINING PROTEIN"/>
    <property type="match status" value="1"/>
</dbReference>
<protein>
    <submittedName>
        <fullName evidence="5">Cysteine-rich secretory protein family./Putative cell wall binding repeat</fullName>
    </submittedName>
</protein>
<dbReference type="PROSITE" id="PS51170">
    <property type="entry name" value="CW"/>
    <property type="match status" value="7"/>
</dbReference>
<dbReference type="InterPro" id="IPR018337">
    <property type="entry name" value="Cell_wall/Cho-bd_repeat"/>
</dbReference>
<dbReference type="Gene3D" id="2.20.120.10">
    <property type="entry name" value="Multimodular pneumococcal cell wall endolysin, domain 3"/>
    <property type="match status" value="3"/>
</dbReference>
<sequence>MKRNFKKWMLVGLCAMMSMQTSVAVLAEEMSLSEVQSNETVIVQGETAQWKEDETGWKYQRADGSYVANQWDQINGNWYHFDQNGYMETGWKKLNGSWYYLKSSGAMATYWEKVGSDWYYFDPSGAMQVGWAKSGTIWYYLKPDGRMTANQWEQVSGNWYHFDTNGVMQTGWLKIGNIWYYLKPSGNMTANQWEQVSGNWYHFDANGMMQTGWLQLGNTWYYLKSNGAMAVNEWVERDRYYVDSNGVYIPGKKKTYTDNIYTIDLGNGQTTTVKGHIDVQMESQIFDMVNQYRKEQGLEEQAILSPGSAAMQAAVDTRAVEISYSFSHTRPNGLTPFSFSDAPEICAENIAAGYPNAQSVMTGWKNSPGHNANMLEYIIDSGSIGVFAKYVGTNSYTYYYVQLFGSEWF</sequence>
<feature type="signal peptide" evidence="3">
    <location>
        <begin position="1"/>
        <end position="27"/>
    </location>
</feature>
<feature type="repeat" description="Cell wall-binding" evidence="2">
    <location>
        <begin position="88"/>
        <end position="107"/>
    </location>
</feature>
<reference evidence="5 6" key="1">
    <citation type="submission" date="2010-03" db="EMBL/GenBank/DDBJ databases">
        <title>The genome sequence of Ruminococcus torques L2-14.</title>
        <authorList>
            <consortium name="metaHIT consortium -- http://www.metahit.eu/"/>
            <person name="Pajon A."/>
            <person name="Turner K."/>
            <person name="Parkhill J."/>
            <person name="Duncan S."/>
            <person name="Flint H."/>
        </authorList>
    </citation>
    <scope>NUCLEOTIDE SEQUENCE [LARGE SCALE GENOMIC DNA]</scope>
    <source>
        <strain evidence="5 6">L2-14</strain>
    </source>
</reference>
<dbReference type="Pfam" id="PF19085">
    <property type="entry name" value="Choline_bind_2"/>
    <property type="match status" value="1"/>
</dbReference>
<feature type="repeat" description="Cell wall-binding" evidence="2">
    <location>
        <begin position="108"/>
        <end position="127"/>
    </location>
</feature>
<dbReference type="KEGG" id="rto:RTO_16760"/>
<name>D4M4U2_9FIRM</name>
<accession>D4M4U2</accession>
<dbReference type="SUPFAM" id="SSF69360">
    <property type="entry name" value="Cell wall binding repeat"/>
    <property type="match status" value="1"/>
</dbReference>
<dbReference type="InterPro" id="IPR010916">
    <property type="entry name" value="TonB_box_CS"/>
</dbReference>
<gene>
    <name evidence="5" type="ORF">RTO_16760</name>
</gene>
<dbReference type="SUPFAM" id="SSF55797">
    <property type="entry name" value="PR-1-like"/>
    <property type="match status" value="1"/>
</dbReference>
<dbReference type="Pfam" id="PF01473">
    <property type="entry name" value="Choline_bind_1"/>
    <property type="match status" value="2"/>
</dbReference>
<dbReference type="HOGENOM" id="CLU_055995_1_0_9"/>
<dbReference type="PATRIC" id="fig|657313.3.peg.1473"/>
<proteinExistence type="predicted"/>
<evidence type="ECO:0000259" key="4">
    <source>
        <dbReference type="Pfam" id="PF00188"/>
    </source>
</evidence>
<dbReference type="RefSeq" id="WP_015528843.1">
    <property type="nucleotide sequence ID" value="NC_021015.1"/>
</dbReference>
<evidence type="ECO:0000313" key="5">
    <source>
        <dbReference type="EMBL" id="CBL26254.1"/>
    </source>
</evidence>
<dbReference type="AlphaFoldDB" id="D4M4U2"/>
<feature type="repeat" description="Cell wall-binding" evidence="2">
    <location>
        <begin position="190"/>
        <end position="209"/>
    </location>
</feature>
<feature type="chain" id="PRO_5003061112" evidence="3">
    <location>
        <begin position="28"/>
        <end position="409"/>
    </location>
</feature>
<feature type="repeat" description="Cell wall-binding" evidence="2">
    <location>
        <begin position="68"/>
        <end position="87"/>
    </location>
</feature>
<dbReference type="CDD" id="cd05379">
    <property type="entry name" value="CAP_bacterial"/>
    <property type="match status" value="1"/>
</dbReference>
<keyword evidence="1" id="KW-0677">Repeat</keyword>
<dbReference type="Pfam" id="PF00188">
    <property type="entry name" value="CAP"/>
    <property type="match status" value="1"/>
</dbReference>
<dbReference type="Gene3D" id="2.10.270.10">
    <property type="entry name" value="Cholin Binding"/>
    <property type="match status" value="1"/>
</dbReference>
<evidence type="ECO:0000256" key="1">
    <source>
        <dbReference type="ARBA" id="ARBA00022737"/>
    </source>
</evidence>
<feature type="repeat" description="Cell wall-binding" evidence="2">
    <location>
        <begin position="169"/>
        <end position="188"/>
    </location>
</feature>
<dbReference type="Proteomes" id="UP000008956">
    <property type="component" value="Chromosome"/>
</dbReference>
<dbReference type="PROSITE" id="PS00430">
    <property type="entry name" value="TONB_DEPENDENT_REC_1"/>
    <property type="match status" value="1"/>
</dbReference>
<dbReference type="PANTHER" id="PTHR31157">
    <property type="entry name" value="SCP DOMAIN-CONTAINING PROTEIN"/>
    <property type="match status" value="1"/>
</dbReference>
<feature type="repeat" description="Cell wall-binding" evidence="2">
    <location>
        <begin position="149"/>
        <end position="168"/>
    </location>
</feature>
<dbReference type="InterPro" id="IPR035940">
    <property type="entry name" value="CAP_sf"/>
</dbReference>
<dbReference type="InterPro" id="IPR014044">
    <property type="entry name" value="CAP_dom"/>
</dbReference>
<dbReference type="Gene3D" id="3.40.33.10">
    <property type="entry name" value="CAP"/>
    <property type="match status" value="1"/>
</dbReference>
<evidence type="ECO:0000256" key="2">
    <source>
        <dbReference type="PROSITE-ProRule" id="PRU00591"/>
    </source>
</evidence>
<dbReference type="EMBL" id="FP929055">
    <property type="protein sequence ID" value="CBL26254.1"/>
    <property type="molecule type" value="Genomic_DNA"/>
</dbReference>
<feature type="repeat" description="Cell wall-binding" evidence="2">
    <location>
        <begin position="210"/>
        <end position="229"/>
    </location>
</feature>
<evidence type="ECO:0000256" key="3">
    <source>
        <dbReference type="SAM" id="SignalP"/>
    </source>
</evidence>
<organism evidence="5 6">
    <name type="scientific">[Ruminococcus] torques L2-14</name>
    <dbReference type="NCBI Taxonomy" id="657313"/>
    <lineage>
        <taxon>Bacteria</taxon>
        <taxon>Bacillati</taxon>
        <taxon>Bacillota</taxon>
        <taxon>Clostridia</taxon>
        <taxon>Lachnospirales</taxon>
        <taxon>Lachnospiraceae</taxon>
        <taxon>Mediterraneibacter</taxon>
    </lineage>
</organism>
<feature type="domain" description="SCP" evidence="4">
    <location>
        <begin position="286"/>
        <end position="404"/>
    </location>
</feature>